<dbReference type="Proteomes" id="UP000315636">
    <property type="component" value="Unassembled WGS sequence"/>
</dbReference>
<protein>
    <submittedName>
        <fullName evidence="2">Uncharacterized protein</fullName>
    </submittedName>
</protein>
<evidence type="ECO:0000313" key="2">
    <source>
        <dbReference type="EMBL" id="SMO62876.1"/>
    </source>
</evidence>
<dbReference type="EMBL" id="FXTI01000004">
    <property type="protein sequence ID" value="SMO62876.1"/>
    <property type="molecule type" value="Genomic_DNA"/>
</dbReference>
<dbReference type="AlphaFoldDB" id="A0A521CTV1"/>
<accession>A0A521CTV1</accession>
<organism evidence="2 3">
    <name type="scientific">Melghirimyces algeriensis</name>
    <dbReference type="NCBI Taxonomy" id="910412"/>
    <lineage>
        <taxon>Bacteria</taxon>
        <taxon>Bacillati</taxon>
        <taxon>Bacillota</taxon>
        <taxon>Bacilli</taxon>
        <taxon>Bacillales</taxon>
        <taxon>Thermoactinomycetaceae</taxon>
        <taxon>Melghirimyces</taxon>
    </lineage>
</organism>
<sequence>MDAEEMRSYPAEDFRERTAEQLRDEHLGENADESPIDRAPDCGGT</sequence>
<evidence type="ECO:0000256" key="1">
    <source>
        <dbReference type="SAM" id="MobiDB-lite"/>
    </source>
</evidence>
<name>A0A521CTV1_9BACL</name>
<dbReference type="RefSeq" id="WP_185956142.1">
    <property type="nucleotide sequence ID" value="NZ_FXTI01000004.1"/>
</dbReference>
<proteinExistence type="predicted"/>
<feature type="region of interest" description="Disordered" evidence="1">
    <location>
        <begin position="1"/>
        <end position="45"/>
    </location>
</feature>
<keyword evidence="3" id="KW-1185">Reference proteome</keyword>
<reference evidence="2 3" key="1">
    <citation type="submission" date="2017-05" db="EMBL/GenBank/DDBJ databases">
        <authorList>
            <person name="Varghese N."/>
            <person name="Submissions S."/>
        </authorList>
    </citation>
    <scope>NUCLEOTIDE SEQUENCE [LARGE SCALE GENOMIC DNA]</scope>
    <source>
        <strain evidence="2 3">DSM 45474</strain>
    </source>
</reference>
<gene>
    <name evidence="2" type="ORF">SAMN06264849_104180</name>
</gene>
<evidence type="ECO:0000313" key="3">
    <source>
        <dbReference type="Proteomes" id="UP000315636"/>
    </source>
</evidence>